<dbReference type="SUPFAM" id="SSF53098">
    <property type="entry name" value="Ribonuclease H-like"/>
    <property type="match status" value="1"/>
</dbReference>
<name>A0A5B6UIT3_9ROSI</name>
<gene>
    <name evidence="2" type="ORF">EPI10_019082</name>
</gene>
<keyword evidence="3" id="KW-1185">Reference proteome</keyword>
<evidence type="ECO:0000259" key="1">
    <source>
        <dbReference type="PROSITE" id="PS50994"/>
    </source>
</evidence>
<reference evidence="3" key="1">
    <citation type="journal article" date="2019" name="Plant Biotechnol. J.">
        <title>Genome sequencing of the Australian wild diploid species Gossypium australe highlights disease resistance and delayed gland morphogenesis.</title>
        <authorList>
            <person name="Cai Y."/>
            <person name="Cai X."/>
            <person name="Wang Q."/>
            <person name="Wang P."/>
            <person name="Zhang Y."/>
            <person name="Cai C."/>
            <person name="Xu Y."/>
            <person name="Wang K."/>
            <person name="Zhou Z."/>
            <person name="Wang C."/>
            <person name="Geng S."/>
            <person name="Li B."/>
            <person name="Dong Q."/>
            <person name="Hou Y."/>
            <person name="Wang H."/>
            <person name="Ai P."/>
            <person name="Liu Z."/>
            <person name="Yi F."/>
            <person name="Sun M."/>
            <person name="An G."/>
            <person name="Cheng J."/>
            <person name="Zhang Y."/>
            <person name="Shi Q."/>
            <person name="Xie Y."/>
            <person name="Shi X."/>
            <person name="Chang Y."/>
            <person name="Huang F."/>
            <person name="Chen Y."/>
            <person name="Hong S."/>
            <person name="Mi L."/>
            <person name="Sun Q."/>
            <person name="Zhang L."/>
            <person name="Zhou B."/>
            <person name="Peng R."/>
            <person name="Zhang X."/>
            <person name="Liu F."/>
        </authorList>
    </citation>
    <scope>NUCLEOTIDE SEQUENCE [LARGE SCALE GENOMIC DNA]</scope>
    <source>
        <strain evidence="3">cv. PA1801</strain>
    </source>
</reference>
<dbReference type="InterPro" id="IPR036397">
    <property type="entry name" value="RNaseH_sf"/>
</dbReference>
<dbReference type="PROSITE" id="PS50994">
    <property type="entry name" value="INTEGRASE"/>
    <property type="match status" value="1"/>
</dbReference>
<dbReference type="InterPro" id="IPR012337">
    <property type="entry name" value="RNaseH-like_sf"/>
</dbReference>
<organism evidence="2 3">
    <name type="scientific">Gossypium australe</name>
    <dbReference type="NCBI Taxonomy" id="47621"/>
    <lineage>
        <taxon>Eukaryota</taxon>
        <taxon>Viridiplantae</taxon>
        <taxon>Streptophyta</taxon>
        <taxon>Embryophyta</taxon>
        <taxon>Tracheophyta</taxon>
        <taxon>Spermatophyta</taxon>
        <taxon>Magnoliopsida</taxon>
        <taxon>eudicotyledons</taxon>
        <taxon>Gunneridae</taxon>
        <taxon>Pentapetalae</taxon>
        <taxon>rosids</taxon>
        <taxon>malvids</taxon>
        <taxon>Malvales</taxon>
        <taxon>Malvaceae</taxon>
        <taxon>Malvoideae</taxon>
        <taxon>Gossypium</taxon>
    </lineage>
</organism>
<dbReference type="PANTHER" id="PTHR47266">
    <property type="entry name" value="ENDONUCLEASE-RELATED"/>
    <property type="match status" value="1"/>
</dbReference>
<dbReference type="AlphaFoldDB" id="A0A5B6UIT3"/>
<feature type="domain" description="Integrase catalytic" evidence="1">
    <location>
        <begin position="13"/>
        <end position="91"/>
    </location>
</feature>
<dbReference type="OrthoDB" id="994881at2759"/>
<evidence type="ECO:0000313" key="2">
    <source>
        <dbReference type="EMBL" id="KAA3456132.1"/>
    </source>
</evidence>
<dbReference type="InterPro" id="IPR052160">
    <property type="entry name" value="Gypsy_RT_Integrase-like"/>
</dbReference>
<evidence type="ECO:0000313" key="3">
    <source>
        <dbReference type="Proteomes" id="UP000325315"/>
    </source>
</evidence>
<dbReference type="InterPro" id="IPR001584">
    <property type="entry name" value="Integrase_cat-core"/>
</dbReference>
<sequence length="91" mass="10511">MKAQRKPAEPLQVMSSPWPFATRGIDIFGSFPIATIQKKFIVVAVDYFTKWIEAEALATISERQIEFFLWKLIVYRFGVPRLIVTDNGTQF</sequence>
<dbReference type="Proteomes" id="UP000325315">
    <property type="component" value="Unassembled WGS sequence"/>
</dbReference>
<dbReference type="Gene3D" id="3.30.420.10">
    <property type="entry name" value="Ribonuclease H-like superfamily/Ribonuclease H"/>
    <property type="match status" value="1"/>
</dbReference>
<accession>A0A5B6UIT3</accession>
<protein>
    <submittedName>
        <fullName evidence="2">Rve domain-containing protein</fullName>
    </submittedName>
</protein>
<dbReference type="EMBL" id="SMMG02000012">
    <property type="protein sequence ID" value="KAA3456132.1"/>
    <property type="molecule type" value="Genomic_DNA"/>
</dbReference>
<dbReference type="GO" id="GO:0003676">
    <property type="term" value="F:nucleic acid binding"/>
    <property type="evidence" value="ECO:0007669"/>
    <property type="project" value="InterPro"/>
</dbReference>
<comment type="caution">
    <text evidence="2">The sequence shown here is derived from an EMBL/GenBank/DDBJ whole genome shotgun (WGS) entry which is preliminary data.</text>
</comment>
<proteinExistence type="predicted"/>
<dbReference type="Pfam" id="PF00665">
    <property type="entry name" value="rve"/>
    <property type="match status" value="1"/>
</dbReference>
<dbReference type="GO" id="GO:0015074">
    <property type="term" value="P:DNA integration"/>
    <property type="evidence" value="ECO:0007669"/>
    <property type="project" value="InterPro"/>
</dbReference>